<accession>A0ABT1YJS2</accession>
<proteinExistence type="predicted"/>
<dbReference type="Proteomes" id="UP001300012">
    <property type="component" value="Unassembled WGS sequence"/>
</dbReference>
<organism evidence="1 2">
    <name type="scientific">Paenibacillus radicis</name>
    <name type="common">ex Xue et al. 2023</name>
    <dbReference type="NCBI Taxonomy" id="2972489"/>
    <lineage>
        <taxon>Bacteria</taxon>
        <taxon>Bacillati</taxon>
        <taxon>Bacillota</taxon>
        <taxon>Bacilli</taxon>
        <taxon>Bacillales</taxon>
        <taxon>Paenibacillaceae</taxon>
        <taxon>Paenibacillus</taxon>
    </lineage>
</organism>
<sequence>MLLDEKQIAKELTIAILEKLNFSFFKDDDSSYHGEELYQKAGQEVSNLYKMMCQAVSEGKGTD</sequence>
<reference evidence="1 2" key="1">
    <citation type="submission" date="2022-08" db="EMBL/GenBank/DDBJ databases">
        <title>Paenibacillus endoradicis sp. nov., Paenibacillus radicibacter sp. nov and Paenibacillus pararadicis sp. nov., three cold-adapted plant growth-promoting bacteria isolated from root of Larix gmelinii in Great Khingan.</title>
        <authorList>
            <person name="Xue H."/>
        </authorList>
    </citation>
    <scope>NUCLEOTIDE SEQUENCE [LARGE SCALE GENOMIC DNA]</scope>
    <source>
        <strain evidence="1 2">N5-1-1-5</strain>
    </source>
</reference>
<evidence type="ECO:0000313" key="1">
    <source>
        <dbReference type="EMBL" id="MCR8633446.1"/>
    </source>
</evidence>
<gene>
    <name evidence="1" type="ORF">NV381_19880</name>
</gene>
<dbReference type="RefSeq" id="WP_258215023.1">
    <property type="nucleotide sequence ID" value="NZ_JANQBD010000015.1"/>
</dbReference>
<evidence type="ECO:0000313" key="2">
    <source>
        <dbReference type="Proteomes" id="UP001300012"/>
    </source>
</evidence>
<protein>
    <submittedName>
        <fullName evidence="1">Uncharacterized protein</fullName>
    </submittedName>
</protein>
<name>A0ABT1YJS2_9BACL</name>
<comment type="caution">
    <text evidence="1">The sequence shown here is derived from an EMBL/GenBank/DDBJ whole genome shotgun (WGS) entry which is preliminary data.</text>
</comment>
<keyword evidence="2" id="KW-1185">Reference proteome</keyword>
<dbReference type="EMBL" id="JANQBD010000015">
    <property type="protein sequence ID" value="MCR8633446.1"/>
    <property type="molecule type" value="Genomic_DNA"/>
</dbReference>